<organism evidence="2">
    <name type="scientific">hydrothermal vent metagenome</name>
    <dbReference type="NCBI Taxonomy" id="652676"/>
    <lineage>
        <taxon>unclassified sequences</taxon>
        <taxon>metagenomes</taxon>
        <taxon>ecological metagenomes</taxon>
    </lineage>
</organism>
<dbReference type="AlphaFoldDB" id="A0A3B1BSF8"/>
<dbReference type="PROSITE" id="PS50164">
    <property type="entry name" value="GIY_YIG"/>
    <property type="match status" value="1"/>
</dbReference>
<dbReference type="InterPro" id="IPR035901">
    <property type="entry name" value="GIY-YIG_endonuc_sf"/>
</dbReference>
<dbReference type="InterPro" id="IPR000305">
    <property type="entry name" value="GIY-YIG_endonuc"/>
</dbReference>
<feature type="domain" description="GIY-YIG" evidence="1">
    <location>
        <begin position="174"/>
        <end position="270"/>
    </location>
</feature>
<accession>A0A3B1BSF8</accession>
<dbReference type="SUPFAM" id="SSF82771">
    <property type="entry name" value="GIY-YIG endonuclease"/>
    <property type="match status" value="1"/>
</dbReference>
<dbReference type="CDD" id="cd10446">
    <property type="entry name" value="GIY-YIG_unchar_1"/>
    <property type="match status" value="1"/>
</dbReference>
<sequence>MSIKLIDIILIDNLQDYKIHLASWNKIDNPLDVFVRDKKEWEGWNTYRGNKDDFNRDYIFSLIDFYSEPDTWLFGGIYRALSRETKNYSDSYKIELDRTAQQFIGRLKVHFKRPGRAKSRLMERYYDQITVSEILKDCYTGEEFCGYENINYDFHLLESIFKANKPDWRGALINVKGVYLITDKSNGKRYVGSAYGDSGIWSRWACYMGTGHGWTDELTRLIKKEGMQYSRKNFSFALLEYRSMKTDDKTIIERENYWKELLQTRGPYGYNKN</sequence>
<reference evidence="2" key="1">
    <citation type="submission" date="2018-06" db="EMBL/GenBank/DDBJ databases">
        <authorList>
            <person name="Zhirakovskaya E."/>
        </authorList>
    </citation>
    <scope>NUCLEOTIDE SEQUENCE</scope>
</reference>
<dbReference type="Gene3D" id="3.40.1440.10">
    <property type="entry name" value="GIY-YIG endonuclease"/>
    <property type="match status" value="1"/>
</dbReference>
<gene>
    <name evidence="2" type="ORF">MNBD_NITROSPINAE04-818</name>
</gene>
<protein>
    <recommendedName>
        <fullName evidence="1">GIY-YIG domain-containing protein</fullName>
    </recommendedName>
</protein>
<proteinExistence type="predicted"/>
<evidence type="ECO:0000259" key="1">
    <source>
        <dbReference type="PROSITE" id="PS50164"/>
    </source>
</evidence>
<name>A0A3B1BSF8_9ZZZZ</name>
<evidence type="ECO:0000313" key="2">
    <source>
        <dbReference type="EMBL" id="VAX14774.1"/>
    </source>
</evidence>
<dbReference type="EMBL" id="UOGA01000010">
    <property type="protein sequence ID" value="VAX14774.1"/>
    <property type="molecule type" value="Genomic_DNA"/>
</dbReference>